<feature type="domain" description="FlgD/Vpr Ig-like" evidence="1">
    <location>
        <begin position="341"/>
        <end position="392"/>
    </location>
</feature>
<accession>A0A7V4U322</accession>
<dbReference type="InterPro" id="IPR026444">
    <property type="entry name" value="Secre_tail"/>
</dbReference>
<dbReference type="EMBL" id="DRQG01000146">
    <property type="protein sequence ID" value="HGY57145.1"/>
    <property type="molecule type" value="Genomic_DNA"/>
</dbReference>
<evidence type="ECO:0000313" key="2">
    <source>
        <dbReference type="EMBL" id="HGY57145.1"/>
    </source>
</evidence>
<dbReference type="AlphaFoldDB" id="A0A7V4U322"/>
<reference evidence="2" key="1">
    <citation type="journal article" date="2020" name="mSystems">
        <title>Genome- and Community-Level Interaction Insights into Carbon Utilization and Element Cycling Functions of Hydrothermarchaeota in Hydrothermal Sediment.</title>
        <authorList>
            <person name="Zhou Z."/>
            <person name="Liu Y."/>
            <person name="Xu W."/>
            <person name="Pan J."/>
            <person name="Luo Z.H."/>
            <person name="Li M."/>
        </authorList>
    </citation>
    <scope>NUCLEOTIDE SEQUENCE [LARGE SCALE GENOMIC DNA]</scope>
    <source>
        <strain evidence="2">HyVt-577</strain>
    </source>
</reference>
<proteinExistence type="predicted"/>
<gene>
    <name evidence="2" type="ORF">ENK44_15660</name>
</gene>
<dbReference type="Pfam" id="PF13860">
    <property type="entry name" value="FlgD_ig"/>
    <property type="match status" value="1"/>
</dbReference>
<evidence type="ECO:0000259" key="1">
    <source>
        <dbReference type="Pfam" id="PF13860"/>
    </source>
</evidence>
<organism evidence="2">
    <name type="scientific">Caldithrix abyssi</name>
    <dbReference type="NCBI Taxonomy" id="187145"/>
    <lineage>
        <taxon>Bacteria</taxon>
        <taxon>Pseudomonadati</taxon>
        <taxon>Calditrichota</taxon>
        <taxon>Calditrichia</taxon>
        <taxon>Calditrichales</taxon>
        <taxon>Calditrichaceae</taxon>
        <taxon>Caldithrix</taxon>
    </lineage>
</organism>
<dbReference type="Gene3D" id="2.60.40.4070">
    <property type="match status" value="1"/>
</dbReference>
<sequence>MKRIGTIISIILFPLLLPAQNIWFNEIHYDNDGADQDEFIEIVLENAGNYTLSDFTITLYNGNGGVTYDTKTLDQYTEGTTQNGFTLYYFNYTNAGGSIQNGSPDGMALSYQGTVIPGQFLSYEGTLTATDGPANGMTSTDIGVSETGTTPIGQSLQLLGSGTQYSDFTWAGPYTATPGLPNTDGGGNDQTLPVELTSFTAKAGDRFVALHWSTASELDNQGYIILRSREEAGAYEEIDSWETNPALRGAGTSTQAHSYEFVDRSVFNDITYWYKLLDVDVNGTRTEHGPIFATPHQTDIPIDPVIGDMPKDYALFQNYPNPFNPSTTIRFDIPQSKEGLVKVSLKIYDLMGRVVKTLAEGELPPGPYALKWNGDDSNGNKLPAGVYFIQLSTPNYKSARKMVLAK</sequence>
<dbReference type="NCBIfam" id="TIGR04183">
    <property type="entry name" value="Por_Secre_tail"/>
    <property type="match status" value="1"/>
</dbReference>
<dbReference type="InterPro" id="IPR013783">
    <property type="entry name" value="Ig-like_fold"/>
</dbReference>
<protein>
    <submittedName>
        <fullName evidence="2">T9SS type A sorting domain-containing protein</fullName>
    </submittedName>
</protein>
<dbReference type="Proteomes" id="UP000885779">
    <property type="component" value="Unassembled WGS sequence"/>
</dbReference>
<dbReference type="Gene3D" id="2.60.40.10">
    <property type="entry name" value="Immunoglobulins"/>
    <property type="match status" value="1"/>
</dbReference>
<dbReference type="InterPro" id="IPR025965">
    <property type="entry name" value="FlgD/Vpr_Ig-like"/>
</dbReference>
<comment type="caution">
    <text evidence="2">The sequence shown here is derived from an EMBL/GenBank/DDBJ whole genome shotgun (WGS) entry which is preliminary data.</text>
</comment>
<name>A0A7V4U322_CALAY</name>